<keyword evidence="1 4" id="KW-0489">Methyltransferase</keyword>
<accession>A0A5N6MFE7</accession>
<dbReference type="GO" id="GO:0008168">
    <property type="term" value="F:methyltransferase activity"/>
    <property type="evidence" value="ECO:0007669"/>
    <property type="project" value="UniProtKB-KW"/>
</dbReference>
<keyword evidence="3" id="KW-0949">S-adenosyl-L-methionine</keyword>
<dbReference type="Pfam" id="PF13489">
    <property type="entry name" value="Methyltransf_23"/>
    <property type="match status" value="1"/>
</dbReference>
<comment type="caution">
    <text evidence="4">The sequence shown here is derived from an EMBL/GenBank/DDBJ whole genome shotgun (WGS) entry which is preliminary data.</text>
</comment>
<dbReference type="PANTHER" id="PTHR43464:SF19">
    <property type="entry name" value="UBIQUINONE BIOSYNTHESIS O-METHYLTRANSFERASE, MITOCHONDRIAL"/>
    <property type="match status" value="1"/>
</dbReference>
<dbReference type="CDD" id="cd02440">
    <property type="entry name" value="AdoMet_MTases"/>
    <property type="match status" value="1"/>
</dbReference>
<sequence>MTPGFPSLDTRAVDAVEEMDRPDADPQRLDRTYAQFWLINAAVSGWRRNYVRYLRPVFAERGGGTLLDIGSGGGDVPRCIARWARRDGFAVEITAIDPDPRAHAFASALPALPGLSFRRAYSSDLVAEGRTYDVVVSNHMLHHLAPAELQALLADSEQLGLKLCLHSDIERSRWAYALFSLGTLPFFPGSFIRVDGLTSIRRSFTAAELAEVTPPGWQGLQQWPWQNLLVFPPRPGADTGENRRVG</sequence>
<reference evidence="4 5" key="1">
    <citation type="submission" date="2019-08" db="EMBL/GenBank/DDBJ databases">
        <title>Arthrobacter sp. nov., isolated from plateau pika and Tibetan wild ass.</title>
        <authorList>
            <person name="Ge Y."/>
        </authorList>
    </citation>
    <scope>NUCLEOTIDE SEQUENCE [LARGE SCALE GENOMIC DNA]</scope>
    <source>
        <strain evidence="4 5">785</strain>
    </source>
</reference>
<evidence type="ECO:0000313" key="5">
    <source>
        <dbReference type="Proteomes" id="UP000326852"/>
    </source>
</evidence>
<name>A0A5N6MFE7_9MICC</name>
<evidence type="ECO:0000256" key="2">
    <source>
        <dbReference type="ARBA" id="ARBA00022679"/>
    </source>
</evidence>
<proteinExistence type="predicted"/>
<dbReference type="RefSeq" id="WP_152272621.1">
    <property type="nucleotide sequence ID" value="NZ_VTFX01000005.1"/>
</dbReference>
<keyword evidence="2 4" id="KW-0808">Transferase</keyword>
<dbReference type="GO" id="GO:0032259">
    <property type="term" value="P:methylation"/>
    <property type="evidence" value="ECO:0007669"/>
    <property type="project" value="UniProtKB-KW"/>
</dbReference>
<organism evidence="4 5">
    <name type="scientific">Arthrobacter yangruifuii</name>
    <dbReference type="NCBI Taxonomy" id="2606616"/>
    <lineage>
        <taxon>Bacteria</taxon>
        <taxon>Bacillati</taxon>
        <taxon>Actinomycetota</taxon>
        <taxon>Actinomycetes</taxon>
        <taxon>Micrococcales</taxon>
        <taxon>Micrococcaceae</taxon>
        <taxon>Arthrobacter</taxon>
    </lineage>
</organism>
<dbReference type="Gene3D" id="3.40.50.150">
    <property type="entry name" value="Vaccinia Virus protein VP39"/>
    <property type="match status" value="1"/>
</dbReference>
<evidence type="ECO:0000313" key="4">
    <source>
        <dbReference type="EMBL" id="KAD3514943.1"/>
    </source>
</evidence>
<keyword evidence="5" id="KW-1185">Reference proteome</keyword>
<gene>
    <name evidence="4" type="ORF">GD627_11555</name>
</gene>
<dbReference type="AlphaFoldDB" id="A0A5N6MFE7"/>
<dbReference type="SUPFAM" id="SSF53335">
    <property type="entry name" value="S-adenosyl-L-methionine-dependent methyltransferases"/>
    <property type="match status" value="1"/>
</dbReference>
<dbReference type="InterPro" id="IPR029063">
    <property type="entry name" value="SAM-dependent_MTases_sf"/>
</dbReference>
<evidence type="ECO:0000256" key="1">
    <source>
        <dbReference type="ARBA" id="ARBA00022603"/>
    </source>
</evidence>
<dbReference type="Proteomes" id="UP000326852">
    <property type="component" value="Unassembled WGS sequence"/>
</dbReference>
<protein>
    <submittedName>
        <fullName evidence="4">Methyltransferase domain-containing protein</fullName>
    </submittedName>
</protein>
<dbReference type="EMBL" id="VTFX01000005">
    <property type="protein sequence ID" value="KAD3514943.1"/>
    <property type="molecule type" value="Genomic_DNA"/>
</dbReference>
<evidence type="ECO:0000256" key="3">
    <source>
        <dbReference type="ARBA" id="ARBA00022691"/>
    </source>
</evidence>
<dbReference type="NCBIfam" id="NF004851">
    <property type="entry name" value="PRK06202.1"/>
    <property type="match status" value="1"/>
</dbReference>
<dbReference type="PANTHER" id="PTHR43464">
    <property type="entry name" value="METHYLTRANSFERASE"/>
    <property type="match status" value="1"/>
</dbReference>